<evidence type="ECO:0000256" key="5">
    <source>
        <dbReference type="ARBA" id="ARBA00022840"/>
    </source>
</evidence>
<proteinExistence type="inferred from homology"/>
<feature type="site" description="Important for beta-aspartyl-AMP intermediate formation" evidence="7">
    <location>
        <position position="327"/>
    </location>
</feature>
<evidence type="ECO:0000256" key="3">
    <source>
        <dbReference type="ARBA" id="ARBA00012737"/>
    </source>
</evidence>
<feature type="domain" description="Glutamine amidotransferase type-2" evidence="9">
    <location>
        <begin position="51"/>
        <end position="123"/>
    </location>
</feature>
<evidence type="ECO:0000256" key="6">
    <source>
        <dbReference type="ARBA" id="ARBA00048741"/>
    </source>
</evidence>
<dbReference type="InterPro" id="IPR006426">
    <property type="entry name" value="Asn_synth_AEB"/>
</dbReference>
<dbReference type="SUPFAM" id="SSF56235">
    <property type="entry name" value="N-terminal nucleophile aminohydrolases (Ntn hydrolases)"/>
    <property type="match status" value="1"/>
</dbReference>
<gene>
    <name evidence="10" type="primary">asnB</name>
    <name evidence="10" type="ORF">JCM17846_25340</name>
</gene>
<keyword evidence="5" id="KW-0067">ATP-binding</keyword>
<dbReference type="Proteomes" id="UP000324996">
    <property type="component" value="Unassembled WGS sequence"/>
</dbReference>
<dbReference type="GO" id="GO:0006529">
    <property type="term" value="P:asparagine biosynthetic process"/>
    <property type="evidence" value="ECO:0007669"/>
    <property type="project" value="InterPro"/>
</dbReference>
<evidence type="ECO:0000256" key="1">
    <source>
        <dbReference type="ARBA" id="ARBA00005187"/>
    </source>
</evidence>
<dbReference type="PIRSF" id="PIRSF001589">
    <property type="entry name" value="Asn_synthetase_glu-h"/>
    <property type="match status" value="1"/>
</dbReference>
<evidence type="ECO:0000256" key="7">
    <source>
        <dbReference type="PIRSR" id="PIRSR001589-3"/>
    </source>
</evidence>
<dbReference type="Gene3D" id="3.60.20.10">
    <property type="entry name" value="Glutamine Phosphoribosylpyrophosphate, subunit 1, domain 1"/>
    <property type="match status" value="1"/>
</dbReference>
<evidence type="ECO:0000256" key="2">
    <source>
        <dbReference type="ARBA" id="ARBA00005752"/>
    </source>
</evidence>
<dbReference type="PANTHER" id="PTHR43284:SF1">
    <property type="entry name" value="ASPARAGINE SYNTHETASE"/>
    <property type="match status" value="1"/>
</dbReference>
<evidence type="ECO:0000313" key="10">
    <source>
        <dbReference type="EMBL" id="GER04852.1"/>
    </source>
</evidence>
<comment type="catalytic activity">
    <reaction evidence="6">
        <text>L-aspartate + L-glutamine + ATP + H2O = L-asparagine + L-glutamate + AMP + diphosphate + H(+)</text>
        <dbReference type="Rhea" id="RHEA:12228"/>
        <dbReference type="ChEBI" id="CHEBI:15377"/>
        <dbReference type="ChEBI" id="CHEBI:15378"/>
        <dbReference type="ChEBI" id="CHEBI:29985"/>
        <dbReference type="ChEBI" id="CHEBI:29991"/>
        <dbReference type="ChEBI" id="CHEBI:30616"/>
        <dbReference type="ChEBI" id="CHEBI:33019"/>
        <dbReference type="ChEBI" id="CHEBI:58048"/>
        <dbReference type="ChEBI" id="CHEBI:58359"/>
        <dbReference type="ChEBI" id="CHEBI:456215"/>
        <dbReference type="EC" id="6.3.5.4"/>
    </reaction>
</comment>
<dbReference type="AlphaFoldDB" id="A0A5A7N925"/>
<dbReference type="RefSeq" id="WP_052370630.1">
    <property type="nucleotide sequence ID" value="NZ_BKCN01000014.1"/>
</dbReference>
<dbReference type="InterPro" id="IPR029055">
    <property type="entry name" value="Ntn_hydrolases_N"/>
</dbReference>
<dbReference type="Pfam" id="PF00733">
    <property type="entry name" value="Asn_synthase"/>
    <property type="match status" value="1"/>
</dbReference>
<dbReference type="EC" id="6.3.5.4" evidence="3"/>
<keyword evidence="4" id="KW-0547">Nucleotide-binding</keyword>
<protein>
    <recommendedName>
        <fullName evidence="3">asparagine synthase (glutamine-hydrolyzing)</fullName>
        <ecNumber evidence="3">6.3.5.4</ecNumber>
    </recommendedName>
</protein>
<keyword evidence="11" id="KW-1185">Reference proteome</keyword>
<dbReference type="CDD" id="cd01991">
    <property type="entry name" value="Asn_synthase_B_C"/>
    <property type="match status" value="1"/>
</dbReference>
<sequence>MNVLSGSHALQGLGGLLALDHDGAAFDQARADDYSVGLVGWVIWPDQKLQARARAEGEARAFLEAVRQYGAQVFRHMEGAFAAFFHDHRENSTSIAIDHAGQYRLFWMPYRGGFVFSSRLSVLSSLPDFAANLRPESLHDYLFFYTTLSPNSLYAGVEKLLPGHAIRFHQGRAEPQPFWQMPYATSLADPSPRGLSDLAQKLYDGLDGAVERSLESARSPDVGSFLSGGLDSSTITGLAAAHHPGFKSFTIRFDDPRYDEGPYARLAAQRFHTDHHERLIEPHEVVGVMDQIAAYTDEPYGNTSAIAAYYCAIAARDAGVKVLLAGDGGDEIFAGNERYIDVRRYDVYGKIPEPLRRFLLDPLLASNRLDPLPFLGKAHRLMKRYHLSLPRRMFADYHPFQNFSAGDVAGPALYDHFSRANPLKSAESIYEAGQSGDPVQRMMALDLHLTIADNDLVKVNSMCALAGIDVRYPMLDRPLMELAASIPMDVLLADGRLRGFFKRSFAALLPTEIIEKKKHGFGLPFQVWVLDHPDLAHKLLDTLEDLRQRGLFTDLYIDALQHAVRGGGARNLLGNAWDATMLELWMKSHPTSF</sequence>
<dbReference type="InterPro" id="IPR001962">
    <property type="entry name" value="Asn_synthase"/>
</dbReference>
<dbReference type="SUPFAM" id="SSF52402">
    <property type="entry name" value="Adenine nucleotide alpha hydrolases-like"/>
    <property type="match status" value="1"/>
</dbReference>
<accession>A0A5A7N925</accession>
<reference evidence="10 11" key="1">
    <citation type="submission" date="2019-09" db="EMBL/GenBank/DDBJ databases">
        <title>NBRP : Genome information of microbial organism related human and environment.</title>
        <authorList>
            <person name="Hattori M."/>
            <person name="Oshima K."/>
            <person name="Inaba H."/>
            <person name="Suda W."/>
            <person name="Sakamoto M."/>
            <person name="Iino T."/>
            <person name="Kitahara M."/>
            <person name="Oshida Y."/>
            <person name="Iida T."/>
            <person name="Kudo T."/>
            <person name="Itoh T."/>
            <person name="Ohkuma M."/>
        </authorList>
    </citation>
    <scope>NUCLEOTIDE SEQUENCE [LARGE SCALE GENOMIC DNA]</scope>
    <source>
        <strain evidence="10 11">Q-1</strain>
    </source>
</reference>
<feature type="domain" description="Asparagine synthetase" evidence="8">
    <location>
        <begin position="202"/>
        <end position="586"/>
    </location>
</feature>
<dbReference type="Gene3D" id="3.40.50.620">
    <property type="entry name" value="HUPs"/>
    <property type="match status" value="1"/>
</dbReference>
<comment type="similarity">
    <text evidence="2">Belongs to the asparagine synthetase family.</text>
</comment>
<comment type="caution">
    <text evidence="10">The sequence shown here is derived from an EMBL/GenBank/DDBJ whole genome shotgun (WGS) entry which is preliminary data.</text>
</comment>
<comment type="pathway">
    <text evidence="1">Amino-acid biosynthesis; L-asparagine biosynthesis; L-asparagine from L-aspartate (L-Gln route): step 1/1.</text>
</comment>
<dbReference type="GO" id="GO:0004066">
    <property type="term" value="F:asparagine synthase (glutamine-hydrolyzing) activity"/>
    <property type="evidence" value="ECO:0007669"/>
    <property type="project" value="UniProtKB-EC"/>
</dbReference>
<dbReference type="GO" id="GO:0005524">
    <property type="term" value="F:ATP binding"/>
    <property type="evidence" value="ECO:0007669"/>
    <property type="project" value="UniProtKB-KW"/>
</dbReference>
<dbReference type="InterPro" id="IPR014729">
    <property type="entry name" value="Rossmann-like_a/b/a_fold"/>
</dbReference>
<dbReference type="PANTHER" id="PTHR43284">
    <property type="entry name" value="ASPARAGINE SYNTHETASE (GLUTAMINE-HYDROLYZING)"/>
    <property type="match status" value="1"/>
</dbReference>
<name>A0A5A7N925_9PROT</name>
<dbReference type="InterPro" id="IPR051786">
    <property type="entry name" value="ASN_synthetase/amidase"/>
</dbReference>
<evidence type="ECO:0000313" key="11">
    <source>
        <dbReference type="Proteomes" id="UP000324996"/>
    </source>
</evidence>
<evidence type="ECO:0000259" key="8">
    <source>
        <dbReference type="Pfam" id="PF00733"/>
    </source>
</evidence>
<evidence type="ECO:0000259" key="9">
    <source>
        <dbReference type="Pfam" id="PF13537"/>
    </source>
</evidence>
<dbReference type="InterPro" id="IPR017932">
    <property type="entry name" value="GATase_2_dom"/>
</dbReference>
<evidence type="ECO:0000256" key="4">
    <source>
        <dbReference type="ARBA" id="ARBA00022741"/>
    </source>
</evidence>
<organism evidence="10 11">
    <name type="scientific">Iodidimonas nitroreducens</name>
    <dbReference type="NCBI Taxonomy" id="1236968"/>
    <lineage>
        <taxon>Bacteria</taxon>
        <taxon>Pseudomonadati</taxon>
        <taxon>Pseudomonadota</taxon>
        <taxon>Alphaproteobacteria</taxon>
        <taxon>Iodidimonadales</taxon>
        <taxon>Iodidimonadaceae</taxon>
        <taxon>Iodidimonas</taxon>
    </lineage>
</organism>
<dbReference type="Pfam" id="PF13537">
    <property type="entry name" value="GATase_7"/>
    <property type="match status" value="1"/>
</dbReference>
<dbReference type="EMBL" id="BKCN01000014">
    <property type="protein sequence ID" value="GER04852.1"/>
    <property type="molecule type" value="Genomic_DNA"/>
</dbReference>
<dbReference type="GO" id="GO:0005829">
    <property type="term" value="C:cytosol"/>
    <property type="evidence" value="ECO:0007669"/>
    <property type="project" value="TreeGrafter"/>
</dbReference>